<dbReference type="OrthoDB" id="1894884at2"/>
<keyword evidence="2" id="KW-1133">Transmembrane helix</keyword>
<dbReference type="Proteomes" id="UP000243406">
    <property type="component" value="Unassembled WGS sequence"/>
</dbReference>
<feature type="transmembrane region" description="Helical" evidence="2">
    <location>
        <begin position="131"/>
        <end position="150"/>
    </location>
</feature>
<sequence>MKNGIFSIGIKGELLVFLSAMGFATMGVLGKMAYSYGLNTTTLLFLRFFIAAIILFLVSHILKRPLMLKLKDGLIAFGFGFIGYNLVSFCYFYSLNFIPASLTAVIFFTYPIFVTLFSFVFFKEKLTPNKILSLILGSVGILSIVSPGKAHIDYRGIIFSLLGGILYAFYVLGLSLPRVKKIDSVKMSFYTNIFAALGMGIAAIVSNTFIYRINIFALSYAALIGIFATSVAMLALFAGVKRIGAVKGSIIANMEIVIACILGAVFLNEKMGIYQLMGAVLIITSAIMVSLPSKALKKVSLENSFEVK</sequence>
<feature type="transmembrane region" description="Helical" evidence="2">
    <location>
        <begin position="12"/>
        <end position="30"/>
    </location>
</feature>
<evidence type="ECO:0000259" key="3">
    <source>
        <dbReference type="Pfam" id="PF00892"/>
    </source>
</evidence>
<gene>
    <name evidence="4" type="ORF">SAMN02745120_2716</name>
</gene>
<dbReference type="SUPFAM" id="SSF103481">
    <property type="entry name" value="Multidrug resistance efflux transporter EmrE"/>
    <property type="match status" value="2"/>
</dbReference>
<evidence type="ECO:0000313" key="4">
    <source>
        <dbReference type="EMBL" id="SKB69304.1"/>
    </source>
</evidence>
<proteinExistence type="inferred from homology"/>
<feature type="transmembrane region" description="Helical" evidence="2">
    <location>
        <begin position="156"/>
        <end position="177"/>
    </location>
</feature>
<dbReference type="Gene3D" id="1.10.3730.20">
    <property type="match status" value="1"/>
</dbReference>
<reference evidence="5" key="1">
    <citation type="submission" date="2017-02" db="EMBL/GenBank/DDBJ databases">
        <authorList>
            <person name="Varghese N."/>
            <person name="Submissions S."/>
        </authorList>
    </citation>
    <scope>NUCLEOTIDE SEQUENCE [LARGE SCALE GENOMIC DNA]</scope>
    <source>
        <strain evidence="5">ATCC 35199</strain>
    </source>
</reference>
<feature type="transmembrane region" description="Helical" evidence="2">
    <location>
        <begin position="74"/>
        <end position="94"/>
    </location>
</feature>
<comment type="similarity">
    <text evidence="1">Belongs to the EamA transporter family.</text>
</comment>
<keyword evidence="2" id="KW-0472">Membrane</keyword>
<feature type="transmembrane region" description="Helical" evidence="2">
    <location>
        <begin position="189"/>
        <end position="211"/>
    </location>
</feature>
<dbReference type="RefSeq" id="WP_079590535.1">
    <property type="nucleotide sequence ID" value="NZ_FUYN01000008.1"/>
</dbReference>
<name>A0A1T5DC68_9FIRM</name>
<accession>A0A1T5DC68</accession>
<dbReference type="EMBL" id="FUYN01000008">
    <property type="protein sequence ID" value="SKB69304.1"/>
    <property type="molecule type" value="Genomic_DNA"/>
</dbReference>
<dbReference type="InterPro" id="IPR000620">
    <property type="entry name" value="EamA_dom"/>
</dbReference>
<feature type="transmembrane region" description="Helical" evidence="2">
    <location>
        <begin position="273"/>
        <end position="291"/>
    </location>
</feature>
<feature type="domain" description="EamA" evidence="3">
    <location>
        <begin position="155"/>
        <end position="290"/>
    </location>
</feature>
<evidence type="ECO:0000256" key="2">
    <source>
        <dbReference type="SAM" id="Phobius"/>
    </source>
</evidence>
<dbReference type="Pfam" id="PF00892">
    <property type="entry name" value="EamA"/>
    <property type="match status" value="2"/>
</dbReference>
<evidence type="ECO:0000256" key="1">
    <source>
        <dbReference type="ARBA" id="ARBA00007362"/>
    </source>
</evidence>
<organism evidence="4 5">
    <name type="scientific">Acetoanaerobium noterae</name>
    <dbReference type="NCBI Taxonomy" id="745369"/>
    <lineage>
        <taxon>Bacteria</taxon>
        <taxon>Bacillati</taxon>
        <taxon>Bacillota</taxon>
        <taxon>Clostridia</taxon>
        <taxon>Peptostreptococcales</taxon>
        <taxon>Filifactoraceae</taxon>
        <taxon>Acetoanaerobium</taxon>
    </lineage>
</organism>
<evidence type="ECO:0000313" key="5">
    <source>
        <dbReference type="Proteomes" id="UP000243406"/>
    </source>
</evidence>
<dbReference type="AlphaFoldDB" id="A0A1T5DC68"/>
<feature type="transmembrane region" description="Helical" evidence="2">
    <location>
        <begin position="217"/>
        <end position="238"/>
    </location>
</feature>
<protein>
    <submittedName>
        <fullName evidence="4">Threonine/homoserine efflux transporter RhtA</fullName>
    </submittedName>
</protein>
<feature type="transmembrane region" description="Helical" evidence="2">
    <location>
        <begin position="100"/>
        <end position="122"/>
    </location>
</feature>
<keyword evidence="2" id="KW-0812">Transmembrane</keyword>
<dbReference type="GO" id="GO:0016020">
    <property type="term" value="C:membrane"/>
    <property type="evidence" value="ECO:0007669"/>
    <property type="project" value="InterPro"/>
</dbReference>
<feature type="domain" description="EamA" evidence="3">
    <location>
        <begin position="11"/>
        <end position="145"/>
    </location>
</feature>
<dbReference type="InterPro" id="IPR037185">
    <property type="entry name" value="EmrE-like"/>
</dbReference>
<dbReference type="PANTHER" id="PTHR22911:SF79">
    <property type="entry name" value="MOBA-LIKE NTP TRANSFERASE DOMAIN-CONTAINING PROTEIN"/>
    <property type="match status" value="1"/>
</dbReference>
<dbReference type="PANTHER" id="PTHR22911">
    <property type="entry name" value="ACYL-MALONYL CONDENSING ENZYME-RELATED"/>
    <property type="match status" value="1"/>
</dbReference>
<feature type="transmembrane region" description="Helical" evidence="2">
    <location>
        <begin position="42"/>
        <end position="62"/>
    </location>
</feature>
<keyword evidence="5" id="KW-1185">Reference proteome</keyword>
<feature type="transmembrane region" description="Helical" evidence="2">
    <location>
        <begin position="250"/>
        <end position="267"/>
    </location>
</feature>